<evidence type="ECO:0000256" key="10">
    <source>
        <dbReference type="ARBA" id="ARBA00022777"/>
    </source>
</evidence>
<evidence type="ECO:0000256" key="12">
    <source>
        <dbReference type="ARBA" id="ARBA00022989"/>
    </source>
</evidence>
<sequence>MLLDSGNLVLIEGTEKGESLWESFKYPTDTFLQGMEIDAILTLASWRNKDDPGWGDFVFKVDDRERDNHFITMNKSLPYWKSGGKIPISDKIPHIVDNLLTNINTTASNPNSTIKKPFKKDDYNGSRLVITFDGYIEYRNWVKLQKSWQLIWREPKDRCSIFNACGNFGSCNATNSLACKCLPGFKPIDPEKWNSGDFSGGCNRVTQCGKNDTFVTVKLMSAGKPDSERYQTDDETECRNECLRSCPCKAYSLQAAKNTSLRRGDSSTSTRSCSIWLEDPRDLQEGYADGSLSLLVRVSSSDLEGNIQQPPEDRSPTKRTSFLVIIVSIVPCTSYLVNLESIRSDQRSKELLKLDTQKRINYLINSAEFEQEDGESIDVLFFDFESILAATDGFSDSNKLEQGGYGPVYKGIFLGGQEIAMKRLSSASGQGLQEFKNEVVLIAKLQHRNLVRLRGYCVQGEEKILLYEYMPNKSLDSFIFGILSPLPVILHLDS</sequence>
<organism evidence="23 24">
    <name type="scientific">Ficus carica</name>
    <name type="common">Common fig</name>
    <dbReference type="NCBI Taxonomy" id="3494"/>
    <lineage>
        <taxon>Eukaryota</taxon>
        <taxon>Viridiplantae</taxon>
        <taxon>Streptophyta</taxon>
        <taxon>Embryophyta</taxon>
        <taxon>Tracheophyta</taxon>
        <taxon>Spermatophyta</taxon>
        <taxon>Magnoliopsida</taxon>
        <taxon>eudicotyledons</taxon>
        <taxon>Gunneridae</taxon>
        <taxon>Pentapetalae</taxon>
        <taxon>rosids</taxon>
        <taxon>fabids</taxon>
        <taxon>Rosales</taxon>
        <taxon>Moraceae</taxon>
        <taxon>Ficeae</taxon>
        <taxon>Ficus</taxon>
    </lineage>
</organism>
<dbReference type="PROSITE" id="PS50011">
    <property type="entry name" value="PROTEIN_KINASE_DOM"/>
    <property type="match status" value="1"/>
</dbReference>
<keyword evidence="13" id="KW-0472">Membrane</keyword>
<evidence type="ECO:0000256" key="16">
    <source>
        <dbReference type="ARBA" id="ARBA00023180"/>
    </source>
</evidence>
<evidence type="ECO:0000256" key="17">
    <source>
        <dbReference type="ARBA" id="ARBA00047899"/>
    </source>
</evidence>
<dbReference type="InterPro" id="IPR000719">
    <property type="entry name" value="Prot_kinase_dom"/>
</dbReference>
<keyword evidence="10" id="KW-0418">Kinase</keyword>
<evidence type="ECO:0000256" key="13">
    <source>
        <dbReference type="ARBA" id="ARBA00023136"/>
    </source>
</evidence>
<dbReference type="PANTHER" id="PTHR32444:SF235">
    <property type="entry name" value="OS01G0783900 PROTEIN"/>
    <property type="match status" value="1"/>
</dbReference>
<proteinExistence type="predicted"/>
<evidence type="ECO:0000256" key="5">
    <source>
        <dbReference type="ARBA" id="ARBA00022679"/>
    </source>
</evidence>
<evidence type="ECO:0000256" key="9">
    <source>
        <dbReference type="ARBA" id="ARBA00022741"/>
    </source>
</evidence>
<dbReference type="FunFam" id="3.30.200.20:FF:000330">
    <property type="entry name" value="G-type lectin S-receptor-like serine/threonine-protein kinase At4g03230"/>
    <property type="match status" value="1"/>
</dbReference>
<protein>
    <recommendedName>
        <fullName evidence="2">non-specific serine/threonine protein kinase</fullName>
        <ecNumber evidence="2">2.7.11.1</ecNumber>
    </recommendedName>
</protein>
<keyword evidence="14" id="KW-1015">Disulfide bond</keyword>
<comment type="subcellular location">
    <subcellularLocation>
        <location evidence="1">Cell membrane</location>
        <topology evidence="1">Single-pass type I membrane protein</topology>
    </subcellularLocation>
</comment>
<dbReference type="PROSITE" id="PS50948">
    <property type="entry name" value="PAN"/>
    <property type="match status" value="1"/>
</dbReference>
<dbReference type="GO" id="GO:0030246">
    <property type="term" value="F:carbohydrate binding"/>
    <property type="evidence" value="ECO:0007669"/>
    <property type="project" value="UniProtKB-KW"/>
</dbReference>
<dbReference type="AlphaFoldDB" id="A0AA88A1R8"/>
<evidence type="ECO:0000259" key="20">
    <source>
        <dbReference type="PROSITE" id="PS50011"/>
    </source>
</evidence>
<keyword evidence="15" id="KW-0675">Receptor</keyword>
<evidence type="ECO:0000259" key="21">
    <source>
        <dbReference type="PROSITE" id="PS50026"/>
    </source>
</evidence>
<dbReference type="Pfam" id="PF01453">
    <property type="entry name" value="B_lectin"/>
    <property type="match status" value="1"/>
</dbReference>
<evidence type="ECO:0000313" key="23">
    <source>
        <dbReference type="EMBL" id="GMN48029.1"/>
    </source>
</evidence>
<evidence type="ECO:0000256" key="6">
    <source>
        <dbReference type="ARBA" id="ARBA00022692"/>
    </source>
</evidence>
<keyword evidence="3" id="KW-1003">Cell membrane</keyword>
<dbReference type="SUPFAM" id="SSF56112">
    <property type="entry name" value="Protein kinase-like (PK-like)"/>
    <property type="match status" value="1"/>
</dbReference>
<dbReference type="Pfam" id="PF00954">
    <property type="entry name" value="S_locus_glycop"/>
    <property type="match status" value="1"/>
</dbReference>
<dbReference type="InterPro" id="IPR000858">
    <property type="entry name" value="S_locus_glycoprot_dom"/>
</dbReference>
<dbReference type="InterPro" id="IPR011009">
    <property type="entry name" value="Kinase-like_dom_sf"/>
</dbReference>
<keyword evidence="5" id="KW-0808">Transferase</keyword>
<feature type="domain" description="Apple" evidence="22">
    <location>
        <begin position="208"/>
        <end position="299"/>
    </location>
</feature>
<gene>
    <name evidence="23" type="ORF">TIFTF001_017197</name>
</gene>
<comment type="caution">
    <text evidence="23">The sequence shown here is derived from an EMBL/GenBank/DDBJ whole genome shotgun (WGS) entry which is preliminary data.</text>
</comment>
<feature type="domain" description="EGF-like" evidence="21">
    <location>
        <begin position="155"/>
        <end position="191"/>
    </location>
</feature>
<keyword evidence="24" id="KW-1185">Reference proteome</keyword>
<evidence type="ECO:0000256" key="15">
    <source>
        <dbReference type="ARBA" id="ARBA00023170"/>
    </source>
</evidence>
<keyword evidence="11" id="KW-0067">ATP-binding</keyword>
<dbReference type="Proteomes" id="UP001187192">
    <property type="component" value="Unassembled WGS sequence"/>
</dbReference>
<dbReference type="InterPro" id="IPR001480">
    <property type="entry name" value="Bulb-type_lectin_dom"/>
</dbReference>
<evidence type="ECO:0000256" key="4">
    <source>
        <dbReference type="ARBA" id="ARBA00022527"/>
    </source>
</evidence>
<keyword evidence="16" id="KW-0325">Glycoprotein</keyword>
<evidence type="ECO:0000256" key="14">
    <source>
        <dbReference type="ARBA" id="ARBA00023157"/>
    </source>
</evidence>
<dbReference type="EC" id="2.7.11.1" evidence="2"/>
<evidence type="ECO:0000256" key="1">
    <source>
        <dbReference type="ARBA" id="ARBA00004251"/>
    </source>
</evidence>
<evidence type="ECO:0000256" key="2">
    <source>
        <dbReference type="ARBA" id="ARBA00012513"/>
    </source>
</evidence>
<dbReference type="InterPro" id="IPR003609">
    <property type="entry name" value="Pan_app"/>
</dbReference>
<keyword evidence="9" id="KW-0547">Nucleotide-binding</keyword>
<reference evidence="23" key="1">
    <citation type="submission" date="2023-07" db="EMBL/GenBank/DDBJ databases">
        <title>draft genome sequence of fig (Ficus carica).</title>
        <authorList>
            <person name="Takahashi T."/>
            <person name="Nishimura K."/>
        </authorList>
    </citation>
    <scope>NUCLEOTIDE SEQUENCE</scope>
</reference>
<evidence type="ECO:0000256" key="3">
    <source>
        <dbReference type="ARBA" id="ARBA00022475"/>
    </source>
</evidence>
<dbReference type="CDD" id="cd00053">
    <property type="entry name" value="EGF"/>
    <property type="match status" value="1"/>
</dbReference>
<keyword evidence="12" id="KW-1133">Transmembrane helix</keyword>
<name>A0AA88A1R8_FICCA</name>
<evidence type="ECO:0000256" key="18">
    <source>
        <dbReference type="ARBA" id="ARBA00048679"/>
    </source>
</evidence>
<dbReference type="GO" id="GO:0005886">
    <property type="term" value="C:plasma membrane"/>
    <property type="evidence" value="ECO:0007669"/>
    <property type="project" value="UniProtKB-SubCell"/>
</dbReference>
<dbReference type="Pfam" id="PF08276">
    <property type="entry name" value="PAN_2"/>
    <property type="match status" value="1"/>
</dbReference>
<keyword evidence="19" id="KW-0245">EGF-like domain</keyword>
<accession>A0AA88A1R8</accession>
<dbReference type="Gene3D" id="3.30.200.20">
    <property type="entry name" value="Phosphorylase Kinase, domain 1"/>
    <property type="match status" value="1"/>
</dbReference>
<comment type="catalytic activity">
    <reaction evidence="17">
        <text>L-threonyl-[protein] + ATP = O-phospho-L-threonyl-[protein] + ADP + H(+)</text>
        <dbReference type="Rhea" id="RHEA:46608"/>
        <dbReference type="Rhea" id="RHEA-COMP:11060"/>
        <dbReference type="Rhea" id="RHEA-COMP:11605"/>
        <dbReference type="ChEBI" id="CHEBI:15378"/>
        <dbReference type="ChEBI" id="CHEBI:30013"/>
        <dbReference type="ChEBI" id="CHEBI:30616"/>
        <dbReference type="ChEBI" id="CHEBI:61977"/>
        <dbReference type="ChEBI" id="CHEBI:456216"/>
        <dbReference type="EC" id="2.7.11.1"/>
    </reaction>
</comment>
<dbReference type="SUPFAM" id="SSF51110">
    <property type="entry name" value="alpha-D-mannose-specific plant lectins"/>
    <property type="match status" value="1"/>
</dbReference>
<dbReference type="InterPro" id="IPR000742">
    <property type="entry name" value="EGF"/>
</dbReference>
<keyword evidence="6" id="KW-0812">Transmembrane</keyword>
<keyword evidence="7" id="KW-0732">Signal</keyword>
<comment type="caution">
    <text evidence="19">Lacks conserved residue(s) required for the propagation of feature annotation.</text>
</comment>
<evidence type="ECO:0000259" key="22">
    <source>
        <dbReference type="PROSITE" id="PS50948"/>
    </source>
</evidence>
<dbReference type="InterPro" id="IPR001245">
    <property type="entry name" value="Ser-Thr/Tyr_kinase_cat_dom"/>
</dbReference>
<dbReference type="Pfam" id="PF07714">
    <property type="entry name" value="PK_Tyr_Ser-Thr"/>
    <property type="match status" value="1"/>
</dbReference>
<dbReference type="InterPro" id="IPR036426">
    <property type="entry name" value="Bulb-type_lectin_dom_sf"/>
</dbReference>
<dbReference type="PANTHER" id="PTHR32444">
    <property type="entry name" value="BULB-TYPE LECTIN DOMAIN-CONTAINING PROTEIN"/>
    <property type="match status" value="1"/>
</dbReference>
<dbReference type="EMBL" id="BTGU01000027">
    <property type="protein sequence ID" value="GMN48029.1"/>
    <property type="molecule type" value="Genomic_DNA"/>
</dbReference>
<dbReference type="PROSITE" id="PS50026">
    <property type="entry name" value="EGF_3"/>
    <property type="match status" value="1"/>
</dbReference>
<feature type="domain" description="Protein kinase" evidence="20">
    <location>
        <begin position="394"/>
        <end position="494"/>
    </location>
</feature>
<evidence type="ECO:0000256" key="19">
    <source>
        <dbReference type="PROSITE-ProRule" id="PRU00076"/>
    </source>
</evidence>
<keyword evidence="4" id="KW-0723">Serine/threonine-protein kinase</keyword>
<comment type="catalytic activity">
    <reaction evidence="18">
        <text>L-seryl-[protein] + ATP = O-phospho-L-seryl-[protein] + ADP + H(+)</text>
        <dbReference type="Rhea" id="RHEA:17989"/>
        <dbReference type="Rhea" id="RHEA-COMP:9863"/>
        <dbReference type="Rhea" id="RHEA-COMP:11604"/>
        <dbReference type="ChEBI" id="CHEBI:15378"/>
        <dbReference type="ChEBI" id="CHEBI:29999"/>
        <dbReference type="ChEBI" id="CHEBI:30616"/>
        <dbReference type="ChEBI" id="CHEBI:83421"/>
        <dbReference type="ChEBI" id="CHEBI:456216"/>
        <dbReference type="EC" id="2.7.11.1"/>
    </reaction>
</comment>
<keyword evidence="8" id="KW-0430">Lectin</keyword>
<dbReference type="GO" id="GO:0005524">
    <property type="term" value="F:ATP binding"/>
    <property type="evidence" value="ECO:0007669"/>
    <property type="project" value="UniProtKB-KW"/>
</dbReference>
<dbReference type="GO" id="GO:0004674">
    <property type="term" value="F:protein serine/threonine kinase activity"/>
    <property type="evidence" value="ECO:0007669"/>
    <property type="project" value="UniProtKB-KW"/>
</dbReference>
<evidence type="ECO:0000313" key="24">
    <source>
        <dbReference type="Proteomes" id="UP001187192"/>
    </source>
</evidence>
<evidence type="ECO:0000256" key="8">
    <source>
        <dbReference type="ARBA" id="ARBA00022734"/>
    </source>
</evidence>
<evidence type="ECO:0000256" key="7">
    <source>
        <dbReference type="ARBA" id="ARBA00022729"/>
    </source>
</evidence>
<dbReference type="GO" id="GO:0048544">
    <property type="term" value="P:recognition of pollen"/>
    <property type="evidence" value="ECO:0007669"/>
    <property type="project" value="InterPro"/>
</dbReference>
<evidence type="ECO:0000256" key="11">
    <source>
        <dbReference type="ARBA" id="ARBA00022840"/>
    </source>
</evidence>